<gene>
    <name evidence="2" type="ORF">AEth_01047</name>
</gene>
<dbReference type="GO" id="GO:0008781">
    <property type="term" value="F:N-acylneuraminate cytidylyltransferase activity"/>
    <property type="evidence" value="ECO:0007669"/>
    <property type="project" value="TreeGrafter"/>
</dbReference>
<protein>
    <recommendedName>
        <fullName evidence="1">Glycosyl transferase family 28 C-terminal domain-containing protein</fullName>
    </recommendedName>
</protein>
<name>A0A8B3S2Q8_9EURY</name>
<dbReference type="GO" id="GO:0016758">
    <property type="term" value="F:hexosyltransferase activity"/>
    <property type="evidence" value="ECO:0007669"/>
    <property type="project" value="InterPro"/>
</dbReference>
<feature type="domain" description="Glycosyl transferase family 28 C-terminal" evidence="1">
    <location>
        <begin position="378"/>
        <end position="538"/>
    </location>
</feature>
<dbReference type="PANTHER" id="PTHR21485">
    <property type="entry name" value="HAD SUPERFAMILY MEMBERS CMAS AND KDSC"/>
    <property type="match status" value="1"/>
</dbReference>
<dbReference type="Pfam" id="PF04101">
    <property type="entry name" value="Glyco_tran_28_C"/>
    <property type="match status" value="1"/>
</dbReference>
<reference evidence="3" key="1">
    <citation type="submission" date="2019-01" db="EMBL/GenBank/DDBJ databases">
        <title>Anaerobic oxidation of ethane by archaea from a marine hydrocarbon seep.</title>
        <authorList>
            <person name="Musat F."/>
        </authorList>
    </citation>
    <scope>NUCLEOTIDE SEQUENCE [LARGE SCALE GENOMIC DNA]</scope>
</reference>
<dbReference type="CDD" id="cd02513">
    <property type="entry name" value="CMP-NeuAc_Synthase"/>
    <property type="match status" value="1"/>
</dbReference>
<dbReference type="SUPFAM" id="SSF53448">
    <property type="entry name" value="Nucleotide-diphospho-sugar transferases"/>
    <property type="match status" value="1"/>
</dbReference>
<dbReference type="Proteomes" id="UP000291831">
    <property type="component" value="Unassembled WGS sequence"/>
</dbReference>
<dbReference type="PANTHER" id="PTHR21485:SF6">
    <property type="entry name" value="N-ACYLNEURAMINATE CYTIDYLYLTRANSFERASE-RELATED"/>
    <property type="match status" value="1"/>
</dbReference>
<evidence type="ECO:0000259" key="1">
    <source>
        <dbReference type="Pfam" id="PF04101"/>
    </source>
</evidence>
<comment type="caution">
    <text evidence="2">The sequence shown here is derived from an EMBL/GenBank/DDBJ whole genome shotgun (WGS) entry which is preliminary data.</text>
</comment>
<dbReference type="Gene3D" id="3.40.50.11190">
    <property type="match status" value="1"/>
</dbReference>
<dbReference type="Gene3D" id="3.90.550.10">
    <property type="entry name" value="Spore Coat Polysaccharide Biosynthesis Protein SpsA, Chain A"/>
    <property type="match status" value="1"/>
</dbReference>
<dbReference type="InterPro" id="IPR007235">
    <property type="entry name" value="Glyco_trans_28_C"/>
</dbReference>
<dbReference type="InterPro" id="IPR003329">
    <property type="entry name" value="Cytidylyl_trans"/>
</dbReference>
<evidence type="ECO:0000313" key="2">
    <source>
        <dbReference type="EMBL" id="RZB29536.1"/>
    </source>
</evidence>
<evidence type="ECO:0000313" key="3">
    <source>
        <dbReference type="Proteomes" id="UP000291831"/>
    </source>
</evidence>
<dbReference type="AlphaFoldDB" id="A0A8B3S2Q8"/>
<dbReference type="Gene3D" id="3.40.50.2000">
    <property type="entry name" value="Glycogen Phosphorylase B"/>
    <property type="match status" value="1"/>
</dbReference>
<dbReference type="InterPro" id="IPR029044">
    <property type="entry name" value="Nucleotide-diphossugar_trans"/>
</dbReference>
<dbReference type="Pfam" id="PF02348">
    <property type="entry name" value="CTP_transf_3"/>
    <property type="match status" value="1"/>
</dbReference>
<dbReference type="InterPro" id="IPR050793">
    <property type="entry name" value="CMP-NeuNAc_synthase"/>
</dbReference>
<dbReference type="EMBL" id="RPGO01000025">
    <property type="protein sequence ID" value="RZB29536.1"/>
    <property type="molecule type" value="Genomic_DNA"/>
</dbReference>
<proteinExistence type="predicted"/>
<organism evidence="2 3">
    <name type="scientific">Candidatus Argoarchaeum ethanivorans</name>
    <dbReference type="NCBI Taxonomy" id="2608793"/>
    <lineage>
        <taxon>Archaea</taxon>
        <taxon>Methanobacteriati</taxon>
        <taxon>Methanobacteriota</taxon>
        <taxon>Stenosarchaea group</taxon>
        <taxon>Methanomicrobia</taxon>
        <taxon>Methanosarcinales</taxon>
        <taxon>Methanosarcinales incertae sedis</taxon>
        <taxon>GOM Arc I cluster</taxon>
        <taxon>Candidatus Argoarchaeum</taxon>
    </lineage>
</organism>
<sequence>MEIIAIIPARGGSKGIPRKNLRLLAGKPLIAWTIEVALKSEWINKVVVSTEDKEIAEIAQLNGAEVIKRPNELGADDVPLDPVIFHAVDSIEKMENVTYDFILTIQPTSPLLTTETINETIKIMLEGDYDTLMSIKDETHLYWIKKDGRFTPLYKERKNRQYLDPIYKETGAILISKRWLTTENNRIGGKIFLFEIPKEESIDIDTYQDWWIAENLLKKQTIVFRVDGDGEIGLGHVYRMISLANRMVFNHNLIFLMDKAKNVGIEKIREYNHLIRTFSGVDELFELLEEINPNIIINDILDTDKEYITKLKNRGYFIVNFEDLGEGSELVDVVINALYENSYPRENHYYGYKYVCIRDEFYIFPKKEIKVGVEEILVTFGGTDPNNLTLRTLGAMERLDLKNICVNVVLGLGYTPKKELYHYVGKLKAKGFKISIKESVKLMSKEIYNADIVITSNGRTIYEIASIGTPCISISQNEREVRHLFVHTSRSIMYLGMAYDISEENIASAIKKLIKDYELRKEMNEKLLKFNLKKGMDRVLRLIFDKYYQGVENESKN</sequence>
<accession>A0A8B3S2Q8</accession>
<dbReference type="SUPFAM" id="SSF53756">
    <property type="entry name" value="UDP-Glycosyltransferase/glycogen phosphorylase"/>
    <property type="match status" value="1"/>
</dbReference>